<evidence type="ECO:0000259" key="7">
    <source>
        <dbReference type="SMART" id="SM00887"/>
    </source>
</evidence>
<reference evidence="8 9" key="1">
    <citation type="submission" date="2019-12" db="EMBL/GenBank/DDBJ databases">
        <authorList>
            <person name="Alioto T."/>
            <person name="Alioto T."/>
            <person name="Gomez Garrido J."/>
        </authorList>
    </citation>
    <scope>NUCLEOTIDE SEQUENCE [LARGE SCALE GENOMIC DNA]</scope>
</reference>
<evidence type="ECO:0000256" key="5">
    <source>
        <dbReference type="ARBA" id="ARBA00023004"/>
    </source>
</evidence>
<dbReference type="SMART" id="SM00887">
    <property type="entry name" value="EB_dh"/>
    <property type="match status" value="1"/>
</dbReference>
<dbReference type="Proteomes" id="UP000594638">
    <property type="component" value="Unassembled WGS sequence"/>
</dbReference>
<keyword evidence="6" id="KW-0472">Membrane</keyword>
<gene>
    <name evidence="8" type="ORF">OLEA9_A107285</name>
</gene>
<dbReference type="OrthoDB" id="2012588at2759"/>
<keyword evidence="4" id="KW-0249">Electron transport</keyword>
<dbReference type="Gramene" id="OE9A107285T1">
    <property type="protein sequence ID" value="OE9A107285C1"/>
    <property type="gene ID" value="OE9A107285"/>
</dbReference>
<dbReference type="Gene3D" id="2.60.40.1190">
    <property type="match status" value="1"/>
</dbReference>
<evidence type="ECO:0000313" key="8">
    <source>
        <dbReference type="EMBL" id="CAA2960327.1"/>
    </source>
</evidence>
<evidence type="ECO:0000256" key="3">
    <source>
        <dbReference type="ARBA" id="ARBA00022723"/>
    </source>
</evidence>
<evidence type="ECO:0000256" key="6">
    <source>
        <dbReference type="SAM" id="Phobius"/>
    </source>
</evidence>
<dbReference type="PANTHER" id="PTHR36044">
    <property type="entry name" value="HEME BINDING PROTEIN"/>
    <property type="match status" value="1"/>
</dbReference>
<comment type="caution">
    <text evidence="8">The sequence shown here is derived from an EMBL/GenBank/DDBJ whole genome shotgun (WGS) entry which is preliminary data.</text>
</comment>
<feature type="domain" description="Cytochrome c-552/DMSO reductase-like haem-binding" evidence="7">
    <location>
        <begin position="107"/>
        <end position="347"/>
    </location>
</feature>
<keyword evidence="6" id="KW-0812">Transmembrane</keyword>
<keyword evidence="2" id="KW-0349">Heme</keyword>
<organism evidence="8 9">
    <name type="scientific">Olea europaea subsp. europaea</name>
    <dbReference type="NCBI Taxonomy" id="158383"/>
    <lineage>
        <taxon>Eukaryota</taxon>
        <taxon>Viridiplantae</taxon>
        <taxon>Streptophyta</taxon>
        <taxon>Embryophyta</taxon>
        <taxon>Tracheophyta</taxon>
        <taxon>Spermatophyta</taxon>
        <taxon>Magnoliopsida</taxon>
        <taxon>eudicotyledons</taxon>
        <taxon>Gunneridae</taxon>
        <taxon>Pentapetalae</taxon>
        <taxon>asterids</taxon>
        <taxon>lamiids</taxon>
        <taxon>Lamiales</taxon>
        <taxon>Oleaceae</taxon>
        <taxon>Oleeae</taxon>
        <taxon>Olea</taxon>
    </lineage>
</organism>
<evidence type="ECO:0000256" key="1">
    <source>
        <dbReference type="ARBA" id="ARBA00022448"/>
    </source>
</evidence>
<dbReference type="InterPro" id="IPR019020">
    <property type="entry name" value="Cyt-c552/DMSO_Rdtase_haem-bd"/>
</dbReference>
<proteinExistence type="predicted"/>
<keyword evidence="5" id="KW-0408">Iron</keyword>
<sequence>MSLAAVYLITQVNSNGRRSYWAASNLLQIFKIPCFVLLRFYNSKKGTFRPIMSLLLHLQLFLALLGSSQLQFVASHEESGDWHCEPDEKARLVAEFKPGFVTLDGKSDDWIDVDGFDFPLRPALDPDEDMEYKAGKMAVKALHDGKDIYFMLQVDGDYEYSKGDHYKCPSVALMFQVGESASYHNMGGCEEMPGTCNNKTCRGYEVDIMYFSTGNSIPGRLYGGNPIVEYGNSGDRIDLVDMFAWNPHCRNLDGVGSTGNKTTAMNDWKGAWWHSSFTNHSGFIEEDSPYASSGQNGTYYFEFTRPMRTMDCLQQDVQFTIGQSSKFSVAFWYPINGNPWNSSEHYTVSCDWVPLDVTPSSSTYIKAASGSSQDGATGFAFIISIIAFCLSIYIGY</sequence>
<dbReference type="CDD" id="cd00241">
    <property type="entry name" value="DOMON_like"/>
    <property type="match status" value="1"/>
</dbReference>
<keyword evidence="3" id="KW-0479">Metal-binding</keyword>
<keyword evidence="1" id="KW-0813">Transport</keyword>
<accession>A0A8S0Q685</accession>
<dbReference type="GO" id="GO:0046872">
    <property type="term" value="F:metal ion binding"/>
    <property type="evidence" value="ECO:0007669"/>
    <property type="project" value="UniProtKB-KW"/>
</dbReference>
<keyword evidence="6" id="KW-1133">Transmembrane helix</keyword>
<name>A0A8S0Q685_OLEEU</name>
<evidence type="ECO:0000256" key="2">
    <source>
        <dbReference type="ARBA" id="ARBA00022617"/>
    </source>
</evidence>
<evidence type="ECO:0000256" key="4">
    <source>
        <dbReference type="ARBA" id="ARBA00022982"/>
    </source>
</evidence>
<protein>
    <submittedName>
        <fullName evidence="8">Domon-like ligand-binding domain-containing</fullName>
    </submittedName>
</protein>
<feature type="transmembrane region" description="Helical" evidence="6">
    <location>
        <begin position="376"/>
        <end position="395"/>
    </location>
</feature>
<dbReference type="Pfam" id="PF09459">
    <property type="entry name" value="EB_dh"/>
    <property type="match status" value="1"/>
</dbReference>
<keyword evidence="9" id="KW-1185">Reference proteome</keyword>
<evidence type="ECO:0000313" key="9">
    <source>
        <dbReference type="Proteomes" id="UP000594638"/>
    </source>
</evidence>
<dbReference type="EMBL" id="CACTIH010000387">
    <property type="protein sequence ID" value="CAA2960327.1"/>
    <property type="molecule type" value="Genomic_DNA"/>
</dbReference>
<dbReference type="GO" id="GO:0020037">
    <property type="term" value="F:heme binding"/>
    <property type="evidence" value="ECO:0007669"/>
    <property type="project" value="InterPro"/>
</dbReference>
<dbReference type="PANTHER" id="PTHR36044:SF1">
    <property type="entry name" value="HEME BINDING PROTEIN"/>
    <property type="match status" value="1"/>
</dbReference>
<dbReference type="AlphaFoldDB" id="A0A8S0Q685"/>